<name>A0ABY6Z9S0_9BACL</name>
<reference evidence="2" key="1">
    <citation type="submission" date="2022-08" db="EMBL/GenBank/DDBJ databases">
        <title>Alicyclobacillus fastidiosus DSM 17978, complete genome.</title>
        <authorList>
            <person name="Wang Q."/>
            <person name="Cai R."/>
            <person name="Wang Z."/>
        </authorList>
    </citation>
    <scope>NUCLEOTIDE SEQUENCE</scope>
    <source>
        <strain evidence="2">DSM 17978</strain>
    </source>
</reference>
<protein>
    <submittedName>
        <fullName evidence="2">Uncharacterized protein</fullName>
    </submittedName>
</protein>
<keyword evidence="3" id="KW-1185">Reference proteome</keyword>
<accession>A0ABY6Z9S0</accession>
<dbReference type="RefSeq" id="WP_268003498.1">
    <property type="nucleotide sequence ID" value="NZ_BSUT01000001.1"/>
</dbReference>
<evidence type="ECO:0000313" key="3">
    <source>
        <dbReference type="Proteomes" id="UP001164761"/>
    </source>
</evidence>
<keyword evidence="1" id="KW-0175">Coiled coil</keyword>
<sequence>MSNRRIINGQDTPARIEEIWNYMVDNDKYYNVTEFARRAKISPTTFCHRYREWAEKVRARRDRRYGKRKRSPVTLKRVETTEFKQALEQIKELQRTVGSLRSQLSCAEKQVSKLLDAENECKKLEAENRKLRGAVELLLEHLQMAGVTQEKLMTIWSSLEKQIQVVR</sequence>
<proteinExistence type="predicted"/>
<dbReference type="EMBL" id="CP104067">
    <property type="protein sequence ID" value="WAH39601.1"/>
    <property type="molecule type" value="Genomic_DNA"/>
</dbReference>
<evidence type="ECO:0000256" key="1">
    <source>
        <dbReference type="SAM" id="Coils"/>
    </source>
</evidence>
<feature type="coiled-coil region" evidence="1">
    <location>
        <begin position="76"/>
        <end position="141"/>
    </location>
</feature>
<dbReference type="Proteomes" id="UP001164761">
    <property type="component" value="Chromosome"/>
</dbReference>
<gene>
    <name evidence="2" type="ORF">NZD89_14335</name>
</gene>
<evidence type="ECO:0000313" key="2">
    <source>
        <dbReference type="EMBL" id="WAH39601.1"/>
    </source>
</evidence>
<organism evidence="2 3">
    <name type="scientific">Alicyclobacillus fastidiosus</name>
    <dbReference type="NCBI Taxonomy" id="392011"/>
    <lineage>
        <taxon>Bacteria</taxon>
        <taxon>Bacillati</taxon>
        <taxon>Bacillota</taxon>
        <taxon>Bacilli</taxon>
        <taxon>Bacillales</taxon>
        <taxon>Alicyclobacillaceae</taxon>
        <taxon>Alicyclobacillus</taxon>
    </lineage>
</organism>